<comment type="caution">
    <text evidence="7">The sequence shown here is derived from an EMBL/GenBank/DDBJ whole genome shotgun (WGS) entry which is preliminary data.</text>
</comment>
<dbReference type="EMBL" id="JABEVY010000505">
    <property type="protein sequence ID" value="KAF5230811.1"/>
    <property type="molecule type" value="Genomic_DNA"/>
</dbReference>
<dbReference type="Pfam" id="PF13920">
    <property type="entry name" value="zf-C3HC4_3"/>
    <property type="match status" value="1"/>
</dbReference>
<evidence type="ECO:0000256" key="1">
    <source>
        <dbReference type="ARBA" id="ARBA00022723"/>
    </source>
</evidence>
<dbReference type="GO" id="GO:0140082">
    <property type="term" value="F:SUMO-ubiquitin ligase activity"/>
    <property type="evidence" value="ECO:0007669"/>
    <property type="project" value="TreeGrafter"/>
</dbReference>
<keyword evidence="1" id="KW-0479">Metal-binding</keyword>
<dbReference type="SMART" id="SM00184">
    <property type="entry name" value="RING"/>
    <property type="match status" value="1"/>
</dbReference>
<dbReference type="Gene3D" id="3.30.40.10">
    <property type="entry name" value="Zinc/RING finger domain, C3HC4 (zinc finger)"/>
    <property type="match status" value="1"/>
</dbReference>
<dbReference type="PANTHER" id="PTHR47094:SF1">
    <property type="entry name" value="RING-TYPE E3 UBIQUITIN TRANSFERASE"/>
    <property type="match status" value="1"/>
</dbReference>
<evidence type="ECO:0000256" key="3">
    <source>
        <dbReference type="ARBA" id="ARBA00022833"/>
    </source>
</evidence>
<protein>
    <recommendedName>
        <fullName evidence="6">RING-type domain-containing protein</fullName>
    </recommendedName>
</protein>
<name>A0A8H5DPK1_9HYPO</name>
<proteinExistence type="predicted"/>
<dbReference type="GO" id="GO:0008270">
    <property type="term" value="F:zinc ion binding"/>
    <property type="evidence" value="ECO:0007669"/>
    <property type="project" value="UniProtKB-KW"/>
</dbReference>
<evidence type="ECO:0000256" key="4">
    <source>
        <dbReference type="PROSITE-ProRule" id="PRU00175"/>
    </source>
</evidence>
<dbReference type="SUPFAM" id="SSF57850">
    <property type="entry name" value="RING/U-box"/>
    <property type="match status" value="1"/>
</dbReference>
<feature type="compositionally biased region" description="Low complexity" evidence="5">
    <location>
        <begin position="57"/>
        <end position="83"/>
    </location>
</feature>
<evidence type="ECO:0000256" key="5">
    <source>
        <dbReference type="SAM" id="MobiDB-lite"/>
    </source>
</evidence>
<dbReference type="GO" id="GO:0061630">
    <property type="term" value="F:ubiquitin protein ligase activity"/>
    <property type="evidence" value="ECO:0007669"/>
    <property type="project" value="InterPro"/>
</dbReference>
<accession>A0A8H5DPK1</accession>
<dbReference type="InterPro" id="IPR049627">
    <property type="entry name" value="SLX8"/>
</dbReference>
<reference evidence="7 8" key="1">
    <citation type="journal article" date="2020" name="BMC Genomics">
        <title>Correction to: Identification and distribution of gene clusters required for synthesis of sphingolipid metabolism inhibitors in diverse species of the filamentous fungus Fusarium.</title>
        <authorList>
            <person name="Kim H.S."/>
            <person name="Lohmar J.M."/>
            <person name="Busman M."/>
            <person name="Brown D.W."/>
            <person name="Naumann T.A."/>
            <person name="Divon H.H."/>
            <person name="Lysoe E."/>
            <person name="Uhlig S."/>
            <person name="Proctor R.H."/>
        </authorList>
    </citation>
    <scope>NUCLEOTIDE SEQUENCE [LARGE SCALE GENOMIC DNA]</scope>
    <source>
        <strain evidence="7 8">NRRL 25214</strain>
    </source>
</reference>
<evidence type="ECO:0000256" key="2">
    <source>
        <dbReference type="ARBA" id="ARBA00022771"/>
    </source>
</evidence>
<dbReference type="PROSITE" id="PS00518">
    <property type="entry name" value="ZF_RING_1"/>
    <property type="match status" value="1"/>
</dbReference>
<sequence length="234" mass="25666">MLQSTVQVFTPYGVFRNTTAPTNLSSASNSAGKSQASLPVFDSLEENDFFFGSSASSFSEAMPPATRRSTPAAAARTGSAYTSKRQRKSTTAAPAAPLGREPRHIRSPANIKEPTCSAIGLQTSIEYDFIDLTKEEVQEPKNDDRVKLAGFQCVICFEGCSNLTVTHCGHLYCACCLHQSLNAVATQAKCPMCRQKLDMKPRESYDSKTKGYWPLELKLMTATRKRKRNANTMS</sequence>
<organism evidence="7 8">
    <name type="scientific">Fusarium anthophilum</name>
    <dbReference type="NCBI Taxonomy" id="48485"/>
    <lineage>
        <taxon>Eukaryota</taxon>
        <taxon>Fungi</taxon>
        <taxon>Dikarya</taxon>
        <taxon>Ascomycota</taxon>
        <taxon>Pezizomycotina</taxon>
        <taxon>Sordariomycetes</taxon>
        <taxon>Hypocreomycetidae</taxon>
        <taxon>Hypocreales</taxon>
        <taxon>Nectriaceae</taxon>
        <taxon>Fusarium</taxon>
        <taxon>Fusarium fujikuroi species complex</taxon>
    </lineage>
</organism>
<keyword evidence="3" id="KW-0862">Zinc</keyword>
<dbReference type="GO" id="GO:0032183">
    <property type="term" value="F:SUMO binding"/>
    <property type="evidence" value="ECO:0007669"/>
    <property type="project" value="TreeGrafter"/>
</dbReference>
<dbReference type="AlphaFoldDB" id="A0A8H5DPK1"/>
<dbReference type="GO" id="GO:0006511">
    <property type="term" value="P:ubiquitin-dependent protein catabolic process"/>
    <property type="evidence" value="ECO:0007669"/>
    <property type="project" value="TreeGrafter"/>
</dbReference>
<evidence type="ECO:0000259" key="6">
    <source>
        <dbReference type="PROSITE" id="PS50089"/>
    </source>
</evidence>
<dbReference type="InterPro" id="IPR013083">
    <property type="entry name" value="Znf_RING/FYVE/PHD"/>
</dbReference>
<gene>
    <name evidence="7" type="ORF">FANTH_13704</name>
</gene>
<dbReference type="GO" id="GO:0033768">
    <property type="term" value="C:SUMO-targeted ubiquitin ligase complex"/>
    <property type="evidence" value="ECO:0007669"/>
    <property type="project" value="TreeGrafter"/>
</dbReference>
<feature type="domain" description="RING-type" evidence="6">
    <location>
        <begin position="153"/>
        <end position="194"/>
    </location>
</feature>
<dbReference type="PROSITE" id="PS50089">
    <property type="entry name" value="ZF_RING_2"/>
    <property type="match status" value="1"/>
</dbReference>
<dbReference type="Proteomes" id="UP000573603">
    <property type="component" value="Unassembled WGS sequence"/>
</dbReference>
<feature type="region of interest" description="Disordered" evidence="5">
    <location>
        <begin position="57"/>
        <end position="109"/>
    </location>
</feature>
<keyword evidence="2 4" id="KW-0863">Zinc-finger</keyword>
<dbReference type="InterPro" id="IPR017907">
    <property type="entry name" value="Znf_RING_CS"/>
</dbReference>
<evidence type="ECO:0000313" key="8">
    <source>
        <dbReference type="Proteomes" id="UP000573603"/>
    </source>
</evidence>
<keyword evidence="8" id="KW-1185">Reference proteome</keyword>
<evidence type="ECO:0000313" key="7">
    <source>
        <dbReference type="EMBL" id="KAF5230811.1"/>
    </source>
</evidence>
<dbReference type="PANTHER" id="PTHR47094">
    <property type="entry name" value="ELFLESS, ISOFORM B"/>
    <property type="match status" value="1"/>
</dbReference>
<dbReference type="InterPro" id="IPR001841">
    <property type="entry name" value="Znf_RING"/>
</dbReference>